<proteinExistence type="predicted"/>
<dbReference type="EMBL" id="JAHIBW010000011">
    <property type="protein sequence ID" value="KAG7306889.1"/>
    <property type="molecule type" value="Genomic_DNA"/>
</dbReference>
<feature type="region of interest" description="Disordered" evidence="1">
    <location>
        <begin position="1"/>
        <end position="23"/>
    </location>
</feature>
<evidence type="ECO:0000313" key="3">
    <source>
        <dbReference type="Proteomes" id="UP000823941"/>
    </source>
</evidence>
<organism evidence="2 3">
    <name type="scientific">Plutella xylostella</name>
    <name type="common">Diamondback moth</name>
    <name type="synonym">Plutella maculipennis</name>
    <dbReference type="NCBI Taxonomy" id="51655"/>
    <lineage>
        <taxon>Eukaryota</taxon>
        <taxon>Metazoa</taxon>
        <taxon>Ecdysozoa</taxon>
        <taxon>Arthropoda</taxon>
        <taxon>Hexapoda</taxon>
        <taxon>Insecta</taxon>
        <taxon>Pterygota</taxon>
        <taxon>Neoptera</taxon>
        <taxon>Endopterygota</taxon>
        <taxon>Lepidoptera</taxon>
        <taxon>Glossata</taxon>
        <taxon>Ditrysia</taxon>
        <taxon>Yponomeutoidea</taxon>
        <taxon>Plutellidae</taxon>
        <taxon>Plutella</taxon>
    </lineage>
</organism>
<gene>
    <name evidence="2" type="ORF">JYU34_008360</name>
</gene>
<name>A0ABQ7QPC3_PLUXY</name>
<feature type="region of interest" description="Disordered" evidence="1">
    <location>
        <begin position="28"/>
        <end position="47"/>
    </location>
</feature>
<comment type="caution">
    <text evidence="2">The sequence shown here is derived from an EMBL/GenBank/DDBJ whole genome shotgun (WGS) entry which is preliminary data.</text>
</comment>
<evidence type="ECO:0000256" key="1">
    <source>
        <dbReference type="SAM" id="MobiDB-lite"/>
    </source>
</evidence>
<reference evidence="2 3" key="1">
    <citation type="submission" date="2021-06" db="EMBL/GenBank/DDBJ databases">
        <title>A haploid diamondback moth (Plutella xylostella L.) genome assembly resolves 31 chromosomes and identifies a diamide resistance mutation.</title>
        <authorList>
            <person name="Ward C.M."/>
            <person name="Perry K.D."/>
            <person name="Baker G."/>
            <person name="Powis K."/>
            <person name="Heckel D.G."/>
            <person name="Baxter S.W."/>
        </authorList>
    </citation>
    <scope>NUCLEOTIDE SEQUENCE [LARGE SCALE GENOMIC DNA]</scope>
    <source>
        <strain evidence="2 3">LV</strain>
        <tissue evidence="2">Single pupa</tissue>
    </source>
</reference>
<accession>A0ABQ7QPC3</accession>
<sequence>MIKPANVEEATGTTPGAIHIGRHAVGREAPGVEDRAATRNAPASKSKSVAADTAAYYCGYCGPLLRTLRLIPADTAGMRGADCGLCGQTLRTLQPLQGSAAVTAATHPAVTAD</sequence>
<keyword evidence="3" id="KW-1185">Reference proteome</keyword>
<evidence type="ECO:0000313" key="2">
    <source>
        <dbReference type="EMBL" id="KAG7306889.1"/>
    </source>
</evidence>
<dbReference type="Proteomes" id="UP000823941">
    <property type="component" value="Chromosome 11"/>
</dbReference>
<protein>
    <submittedName>
        <fullName evidence="2">Uncharacterized protein</fullName>
    </submittedName>
</protein>